<keyword evidence="24" id="KW-0670">Pyruvate</keyword>
<evidence type="ECO:0000256" key="2">
    <source>
        <dbReference type="ARBA" id="ARBA00001946"/>
    </source>
</evidence>
<dbReference type="InterPro" id="IPR036618">
    <property type="entry name" value="PtsI_HPr-bd_sf"/>
</dbReference>
<dbReference type="Proteomes" id="UP000475117">
    <property type="component" value="Chromosome"/>
</dbReference>
<evidence type="ECO:0000259" key="21">
    <source>
        <dbReference type="Pfam" id="PF00391"/>
    </source>
</evidence>
<feature type="binding site" evidence="19">
    <location>
        <position position="484"/>
    </location>
    <ligand>
        <name>phosphoenolpyruvate</name>
        <dbReference type="ChEBI" id="CHEBI:58702"/>
    </ligand>
</feature>
<dbReference type="InterPro" id="IPR024692">
    <property type="entry name" value="PTS_EI"/>
</dbReference>
<dbReference type="Gene3D" id="3.20.20.60">
    <property type="entry name" value="Phosphoenolpyruvate-binding domains"/>
    <property type="match status" value="1"/>
</dbReference>
<feature type="domain" description="PEP-utilising enzyme C-terminal" evidence="22">
    <location>
        <begin position="278"/>
        <end position="560"/>
    </location>
</feature>
<protein>
    <recommendedName>
        <fullName evidence="7 17">Phosphoenolpyruvate-protein phosphotransferase</fullName>
        <ecNumber evidence="6 17">2.7.3.9</ecNumber>
    </recommendedName>
    <alternativeName>
        <fullName evidence="16 17">Phosphotransferase system, enzyme I</fullName>
    </alternativeName>
</protein>
<evidence type="ECO:0000256" key="11">
    <source>
        <dbReference type="ARBA" id="ARBA00022679"/>
    </source>
</evidence>
<feature type="active site" description="Proton donor" evidence="18">
    <location>
        <position position="521"/>
    </location>
</feature>
<dbReference type="InterPro" id="IPR040442">
    <property type="entry name" value="Pyrv_kinase-like_dom_sf"/>
</dbReference>
<dbReference type="Gene3D" id="1.10.274.10">
    <property type="entry name" value="PtsI, HPr-binding domain"/>
    <property type="match status" value="1"/>
</dbReference>
<dbReference type="PIRSF" id="PIRSF000732">
    <property type="entry name" value="PTS_enzyme_I"/>
    <property type="match status" value="1"/>
</dbReference>
<accession>A0A6B3L8V5</accession>
<organism evidence="24 25">
    <name type="scientific">Sulfuriroseicoccus oceanibius</name>
    <dbReference type="NCBI Taxonomy" id="2707525"/>
    <lineage>
        <taxon>Bacteria</taxon>
        <taxon>Pseudomonadati</taxon>
        <taxon>Verrucomicrobiota</taxon>
        <taxon>Verrucomicrobiia</taxon>
        <taxon>Verrucomicrobiales</taxon>
        <taxon>Verrucomicrobiaceae</taxon>
        <taxon>Sulfuriroseicoccus</taxon>
    </lineage>
</organism>
<dbReference type="EMBL" id="CP066776">
    <property type="protein sequence ID" value="QQL44179.1"/>
    <property type="molecule type" value="Genomic_DNA"/>
</dbReference>
<name>A0A6B3L8V5_9BACT</name>
<dbReference type="PANTHER" id="PTHR46244">
    <property type="entry name" value="PHOSPHOENOLPYRUVATE-PROTEIN PHOSPHOTRANSFERASE"/>
    <property type="match status" value="1"/>
</dbReference>
<evidence type="ECO:0000256" key="6">
    <source>
        <dbReference type="ARBA" id="ARBA00012232"/>
    </source>
</evidence>
<dbReference type="Gene3D" id="3.50.30.10">
    <property type="entry name" value="Phosphohistidine domain"/>
    <property type="match status" value="1"/>
</dbReference>
<dbReference type="InterPro" id="IPR050499">
    <property type="entry name" value="PEP-utilizing_PTS_enzyme"/>
</dbReference>
<evidence type="ECO:0000256" key="18">
    <source>
        <dbReference type="PIRSR" id="PIRSR000732-1"/>
    </source>
</evidence>
<dbReference type="GO" id="GO:0009401">
    <property type="term" value="P:phosphoenolpyruvate-dependent sugar phosphotransferase system"/>
    <property type="evidence" value="ECO:0007669"/>
    <property type="project" value="UniProtKB-KW"/>
</dbReference>
<feature type="binding site" evidence="19">
    <location>
        <position position="351"/>
    </location>
    <ligand>
        <name>phosphoenolpyruvate</name>
        <dbReference type="ChEBI" id="CHEBI:58702"/>
    </ligand>
</feature>
<dbReference type="EC" id="2.7.3.9" evidence="6 17"/>
<dbReference type="SUPFAM" id="SSF51621">
    <property type="entry name" value="Phosphoenolpyruvate/pyruvate domain"/>
    <property type="match status" value="1"/>
</dbReference>
<dbReference type="InterPro" id="IPR036637">
    <property type="entry name" value="Phosphohistidine_dom_sf"/>
</dbReference>
<dbReference type="GO" id="GO:0008965">
    <property type="term" value="F:phosphoenolpyruvate-protein phosphotransferase activity"/>
    <property type="evidence" value="ECO:0007669"/>
    <property type="project" value="UniProtKB-EC"/>
</dbReference>
<dbReference type="Pfam" id="PF00391">
    <property type="entry name" value="PEP-utilizers"/>
    <property type="match status" value="1"/>
</dbReference>
<evidence type="ECO:0000256" key="9">
    <source>
        <dbReference type="ARBA" id="ARBA00022490"/>
    </source>
</evidence>
<dbReference type="InterPro" id="IPR000121">
    <property type="entry name" value="PEP_util_C"/>
</dbReference>
<dbReference type="InterPro" id="IPR023151">
    <property type="entry name" value="PEP_util_CS"/>
</dbReference>
<comment type="cofactor">
    <cofactor evidence="2 17 20">
        <name>Mg(2+)</name>
        <dbReference type="ChEBI" id="CHEBI:18420"/>
    </cofactor>
</comment>
<evidence type="ECO:0000313" key="24">
    <source>
        <dbReference type="EMBL" id="QQL44179.1"/>
    </source>
</evidence>
<feature type="domain" description="PEP-utilising enzyme mobile" evidence="21">
    <location>
        <begin position="173"/>
        <end position="244"/>
    </location>
</feature>
<dbReference type="Pfam" id="PF05524">
    <property type="entry name" value="PEP-utilisers_N"/>
    <property type="match status" value="1"/>
</dbReference>
<evidence type="ECO:0000256" key="7">
    <source>
        <dbReference type="ARBA" id="ARBA00016544"/>
    </source>
</evidence>
<evidence type="ECO:0000256" key="1">
    <source>
        <dbReference type="ARBA" id="ARBA00000683"/>
    </source>
</evidence>
<dbReference type="SUPFAM" id="SSF52009">
    <property type="entry name" value="Phosphohistidine domain"/>
    <property type="match status" value="1"/>
</dbReference>
<sequence>MKKLHEERTTPISLRAERRYQGVGLSDGIAQGEVLTLYRGVSIPPKVRISDDQKARELERLGEALEKTRQDLDALRTRIEEAGGGREAGIFDAHLMILEDRMILDDVEKAVRERNVSADWAFYQVTKRYVEAMDAIPDEFLRERMGDVKDVAQRVLRHMLGEGTPLVMRELSRPHIIAARELTPSDTAAMDRDLVLGFLNETGSQTSHAAIIARSLGLPAIAGIPDLTDEISSGEEVLIDGYRGLVVVNPSQETLDEYERIIERHAQTLGGLKGEVGKPTDTIDGKHIVLSGNIEFKREMAMITENGGAGVGLFRTEFFYLRDNALPTEAEQAQTYAEVAAACEEHGVIIRTFDLGGDKLPNSPFDGPEPNPFLGWRGIRVSLGRPEVFKTQLRAILRASAHGKIRIMFPMVASPEEVVQAKQILEAAKAELIDEELPFDENIEVGAMIEIPSAALVADLIAPHVDFFSVGTNDLTQYTLAVDRVNDRVAPLFRSTHTGVVRLLQHVVKAAHDAGIWVGVCGETAGDPTFTPLLVGMGVDELSVGPRQILTIRHAIRQLDSSECAKLVQRLVAGASTDRIEEDCRAMAMRCYPELLS</sequence>
<keyword evidence="10 17" id="KW-0762">Sugar transport</keyword>
<evidence type="ECO:0000256" key="3">
    <source>
        <dbReference type="ARBA" id="ARBA00002728"/>
    </source>
</evidence>
<evidence type="ECO:0000256" key="12">
    <source>
        <dbReference type="ARBA" id="ARBA00022683"/>
    </source>
</evidence>
<keyword evidence="12 17" id="KW-0598">Phosphotransferase system</keyword>
<feature type="binding site" evidence="19">
    <location>
        <position position="315"/>
    </location>
    <ligand>
        <name>phosphoenolpyruvate</name>
        <dbReference type="ChEBI" id="CHEBI:58702"/>
    </ligand>
</feature>
<evidence type="ECO:0000259" key="22">
    <source>
        <dbReference type="Pfam" id="PF02896"/>
    </source>
</evidence>
<comment type="function">
    <text evidence="3 17">General (non sugar-specific) component of the phosphoenolpyruvate-dependent sugar phosphotransferase system (sugar PTS). This major carbohydrate active-transport system catalyzes the phosphorylation of incoming sugar substrates concomitantly with their translocation across the cell membrane. Enzyme I transfers the phosphoryl group from phosphoenolpyruvate (PEP) to the phosphoryl carrier protein (HPr).</text>
</comment>
<evidence type="ECO:0000256" key="19">
    <source>
        <dbReference type="PIRSR" id="PIRSR000732-2"/>
    </source>
</evidence>
<dbReference type="InterPro" id="IPR015813">
    <property type="entry name" value="Pyrv/PenolPyrv_kinase-like_dom"/>
</dbReference>
<dbReference type="PRINTS" id="PR01736">
    <property type="entry name" value="PHPHTRNFRASE"/>
</dbReference>
<dbReference type="AlphaFoldDB" id="A0A6B3L8V5"/>
<feature type="domain" description="Phosphotransferase system enzyme I N-terminal" evidence="23">
    <location>
        <begin position="21"/>
        <end position="144"/>
    </location>
</feature>
<keyword evidence="9 17" id="KW-0963">Cytoplasm</keyword>
<feature type="binding site" evidence="19">
    <location>
        <begin position="473"/>
        <end position="474"/>
    </location>
    <ligand>
        <name>phosphoenolpyruvate</name>
        <dbReference type="ChEBI" id="CHEBI:58702"/>
    </ligand>
</feature>
<evidence type="ECO:0000256" key="4">
    <source>
        <dbReference type="ARBA" id="ARBA00004496"/>
    </source>
</evidence>
<evidence type="ECO:0000256" key="15">
    <source>
        <dbReference type="ARBA" id="ARBA00022842"/>
    </source>
</evidence>
<dbReference type="SUPFAM" id="SSF47831">
    <property type="entry name" value="Enzyme I of the PEP:sugar phosphotransferase system HPr-binding (sub)domain"/>
    <property type="match status" value="1"/>
</dbReference>
<dbReference type="InterPro" id="IPR008279">
    <property type="entry name" value="PEP-util_enz_mobile_dom"/>
</dbReference>
<evidence type="ECO:0000259" key="23">
    <source>
        <dbReference type="Pfam" id="PF05524"/>
    </source>
</evidence>
<evidence type="ECO:0000256" key="17">
    <source>
        <dbReference type="PIRNR" id="PIRNR000732"/>
    </source>
</evidence>
<keyword evidence="25" id="KW-1185">Reference proteome</keyword>
<dbReference type="PROSITE" id="PS00742">
    <property type="entry name" value="PEP_ENZYMES_2"/>
    <property type="match status" value="1"/>
</dbReference>
<comment type="similarity">
    <text evidence="5 17">Belongs to the PEP-utilizing enzyme family.</text>
</comment>
<feature type="active site" description="Tele-phosphohistidine intermediate" evidence="18">
    <location>
        <position position="208"/>
    </location>
</feature>
<keyword evidence="11 17" id="KW-0808">Transferase</keyword>
<comment type="catalytic activity">
    <reaction evidence="1 17">
        <text>L-histidyl-[protein] + phosphoenolpyruvate = N(pros)-phospho-L-histidyl-[protein] + pyruvate</text>
        <dbReference type="Rhea" id="RHEA:23880"/>
        <dbReference type="Rhea" id="RHEA-COMP:9745"/>
        <dbReference type="Rhea" id="RHEA-COMP:9746"/>
        <dbReference type="ChEBI" id="CHEBI:15361"/>
        <dbReference type="ChEBI" id="CHEBI:29979"/>
        <dbReference type="ChEBI" id="CHEBI:58702"/>
        <dbReference type="ChEBI" id="CHEBI:64837"/>
        <dbReference type="EC" id="2.7.3.9"/>
    </reaction>
</comment>
<dbReference type="RefSeq" id="WP_164362468.1">
    <property type="nucleotide sequence ID" value="NZ_CP066776.1"/>
</dbReference>
<proteinExistence type="inferred from homology"/>
<evidence type="ECO:0000256" key="8">
    <source>
        <dbReference type="ARBA" id="ARBA00022448"/>
    </source>
</evidence>
<dbReference type="InterPro" id="IPR006318">
    <property type="entry name" value="PTS_EI-like"/>
</dbReference>
<evidence type="ECO:0000256" key="16">
    <source>
        <dbReference type="ARBA" id="ARBA00033235"/>
    </source>
</evidence>
<dbReference type="GO" id="GO:0016301">
    <property type="term" value="F:kinase activity"/>
    <property type="evidence" value="ECO:0007669"/>
    <property type="project" value="UniProtKB-KW"/>
</dbReference>
<reference evidence="24 25" key="1">
    <citation type="submission" date="2020-12" db="EMBL/GenBank/DDBJ databases">
        <title>Sulforoseuscoccus oceanibium gen. nov., sp. nov., a representative of the phylum Verrucomicrobia with special cytoplasmic membrane, and proposal of Sulforoseuscoccusaceae fam. nov.</title>
        <authorList>
            <person name="Xi F."/>
        </authorList>
    </citation>
    <scope>NUCLEOTIDE SEQUENCE [LARGE SCALE GENOMIC DNA]</scope>
    <source>
        <strain evidence="24 25">T37</strain>
    </source>
</reference>
<evidence type="ECO:0000256" key="5">
    <source>
        <dbReference type="ARBA" id="ARBA00007837"/>
    </source>
</evidence>
<dbReference type="PANTHER" id="PTHR46244:SF3">
    <property type="entry name" value="PHOSPHOENOLPYRUVATE-PROTEIN PHOSPHOTRANSFERASE"/>
    <property type="match status" value="1"/>
</dbReference>
<keyword evidence="14 17" id="KW-0418">Kinase</keyword>
<comment type="subcellular location">
    <subcellularLocation>
        <location evidence="4 17">Cytoplasm</location>
    </subcellularLocation>
</comment>
<gene>
    <name evidence="24" type="primary">ptsP</name>
    <name evidence="24" type="ORF">G3M56_009760</name>
</gene>
<dbReference type="Pfam" id="PF02896">
    <property type="entry name" value="PEP-utilizers_C"/>
    <property type="match status" value="1"/>
</dbReference>
<keyword evidence="13 17" id="KW-0479">Metal-binding</keyword>
<evidence type="ECO:0000256" key="20">
    <source>
        <dbReference type="PIRSR" id="PIRSR000732-3"/>
    </source>
</evidence>
<dbReference type="NCBIfam" id="TIGR01417">
    <property type="entry name" value="PTS_I_fam"/>
    <property type="match status" value="1"/>
</dbReference>
<dbReference type="InterPro" id="IPR008731">
    <property type="entry name" value="PTS_EIN"/>
</dbReference>
<dbReference type="GO" id="GO:0005737">
    <property type="term" value="C:cytoplasm"/>
    <property type="evidence" value="ECO:0007669"/>
    <property type="project" value="UniProtKB-SubCell"/>
</dbReference>
<evidence type="ECO:0000256" key="14">
    <source>
        <dbReference type="ARBA" id="ARBA00022777"/>
    </source>
</evidence>
<dbReference type="GO" id="GO:0046872">
    <property type="term" value="F:metal ion binding"/>
    <property type="evidence" value="ECO:0007669"/>
    <property type="project" value="UniProtKB-KW"/>
</dbReference>
<feature type="binding site" evidence="20">
    <location>
        <position position="474"/>
    </location>
    <ligand>
        <name>Mg(2+)</name>
        <dbReference type="ChEBI" id="CHEBI:18420"/>
    </ligand>
</feature>
<dbReference type="KEGG" id="soa:G3M56_009760"/>
<keyword evidence="8 17" id="KW-0813">Transport</keyword>
<evidence type="ECO:0000256" key="13">
    <source>
        <dbReference type="ARBA" id="ARBA00022723"/>
    </source>
</evidence>
<feature type="binding site" evidence="20">
    <location>
        <position position="450"/>
    </location>
    <ligand>
        <name>Mg(2+)</name>
        <dbReference type="ChEBI" id="CHEBI:18420"/>
    </ligand>
</feature>
<evidence type="ECO:0000313" key="25">
    <source>
        <dbReference type="Proteomes" id="UP000475117"/>
    </source>
</evidence>
<evidence type="ECO:0000256" key="10">
    <source>
        <dbReference type="ARBA" id="ARBA00022597"/>
    </source>
</evidence>
<keyword evidence="15 17" id="KW-0460">Magnesium</keyword>